<comment type="caution">
    <text evidence="1">The sequence shown here is derived from an EMBL/GenBank/DDBJ whole genome shotgun (WGS) entry which is preliminary data.</text>
</comment>
<accession>A0A6A0A2W9</accession>
<protein>
    <submittedName>
        <fullName evidence="1">Uncharacterized protein</fullName>
    </submittedName>
</protein>
<evidence type="ECO:0000313" key="2">
    <source>
        <dbReference type="Proteomes" id="UP000485058"/>
    </source>
</evidence>
<feature type="non-terminal residue" evidence="1">
    <location>
        <position position="94"/>
    </location>
</feature>
<dbReference type="EMBL" id="BLLF01002981">
    <property type="protein sequence ID" value="GFH25988.1"/>
    <property type="molecule type" value="Genomic_DNA"/>
</dbReference>
<dbReference type="Proteomes" id="UP000485058">
    <property type="component" value="Unassembled WGS sequence"/>
</dbReference>
<evidence type="ECO:0000313" key="1">
    <source>
        <dbReference type="EMBL" id="GFH25988.1"/>
    </source>
</evidence>
<feature type="non-terminal residue" evidence="1">
    <location>
        <position position="1"/>
    </location>
</feature>
<organism evidence="1 2">
    <name type="scientific">Haematococcus lacustris</name>
    <name type="common">Green alga</name>
    <name type="synonym">Haematococcus pluvialis</name>
    <dbReference type="NCBI Taxonomy" id="44745"/>
    <lineage>
        <taxon>Eukaryota</taxon>
        <taxon>Viridiplantae</taxon>
        <taxon>Chlorophyta</taxon>
        <taxon>core chlorophytes</taxon>
        <taxon>Chlorophyceae</taxon>
        <taxon>CS clade</taxon>
        <taxon>Chlamydomonadales</taxon>
        <taxon>Haematococcaceae</taxon>
        <taxon>Haematococcus</taxon>
    </lineage>
</organism>
<name>A0A6A0A2W9_HAELA</name>
<dbReference type="AlphaFoldDB" id="A0A6A0A2W9"/>
<gene>
    <name evidence="1" type="ORF">HaLaN_24052</name>
</gene>
<proteinExistence type="predicted"/>
<sequence>CDSCQACLRPPRGPAAQVLAPPLTYPQAKATTARFEADGCVHGSPAMPILRRSPLDFFAALLCPSSSPRGQPATKTTTYTAQHYLGTAKLMLET</sequence>
<reference evidence="1 2" key="1">
    <citation type="submission" date="2020-02" db="EMBL/GenBank/DDBJ databases">
        <title>Draft genome sequence of Haematococcus lacustris strain NIES-144.</title>
        <authorList>
            <person name="Morimoto D."/>
            <person name="Nakagawa S."/>
            <person name="Yoshida T."/>
            <person name="Sawayama S."/>
        </authorList>
    </citation>
    <scope>NUCLEOTIDE SEQUENCE [LARGE SCALE GENOMIC DNA]</scope>
    <source>
        <strain evidence="1 2">NIES-144</strain>
    </source>
</reference>
<keyword evidence="2" id="KW-1185">Reference proteome</keyword>